<feature type="transmembrane region" description="Helical" evidence="6">
    <location>
        <begin position="129"/>
        <end position="147"/>
    </location>
</feature>
<keyword evidence="8" id="KW-1185">Reference proteome</keyword>
<name>A0ABW8LNU6_9ACTN</name>
<proteinExistence type="predicted"/>
<keyword evidence="3 6" id="KW-0812">Transmembrane</keyword>
<reference evidence="7 8" key="1">
    <citation type="submission" date="2024-11" db="EMBL/GenBank/DDBJ databases">
        <title>The Natural Products Discovery Center: Release of the First 8490 Sequenced Strains for Exploring Actinobacteria Biosynthetic Diversity.</title>
        <authorList>
            <person name="Kalkreuter E."/>
            <person name="Kautsar S.A."/>
            <person name="Yang D."/>
            <person name="Bader C.D."/>
            <person name="Teijaro C.N."/>
            <person name="Fluegel L."/>
            <person name="Davis C.M."/>
            <person name="Simpson J.R."/>
            <person name="Lauterbach L."/>
            <person name="Steele A.D."/>
            <person name="Gui C."/>
            <person name="Meng S."/>
            <person name="Li G."/>
            <person name="Viehrig K."/>
            <person name="Ye F."/>
            <person name="Su P."/>
            <person name="Kiefer A.F."/>
            <person name="Nichols A."/>
            <person name="Cepeda A.J."/>
            <person name="Yan W."/>
            <person name="Fan B."/>
            <person name="Jiang Y."/>
            <person name="Adhikari A."/>
            <person name="Zheng C.-J."/>
            <person name="Schuster L."/>
            <person name="Cowan T.M."/>
            <person name="Smanski M.J."/>
            <person name="Chevrette M.G."/>
            <person name="De Carvalho L.P.S."/>
            <person name="Shen B."/>
        </authorList>
    </citation>
    <scope>NUCLEOTIDE SEQUENCE [LARGE SCALE GENOMIC DNA]</scope>
    <source>
        <strain evidence="7 8">NPDC020863</strain>
    </source>
</reference>
<dbReference type="Pfam" id="PF09678">
    <property type="entry name" value="Caa3_CtaG"/>
    <property type="match status" value="1"/>
</dbReference>
<evidence type="ECO:0000256" key="1">
    <source>
        <dbReference type="ARBA" id="ARBA00004651"/>
    </source>
</evidence>
<dbReference type="EMBL" id="JBJDQH010000007">
    <property type="protein sequence ID" value="MFK4267509.1"/>
    <property type="molecule type" value="Genomic_DNA"/>
</dbReference>
<evidence type="ECO:0000256" key="6">
    <source>
        <dbReference type="SAM" id="Phobius"/>
    </source>
</evidence>
<dbReference type="Proteomes" id="UP001620295">
    <property type="component" value="Unassembled WGS sequence"/>
</dbReference>
<evidence type="ECO:0000313" key="7">
    <source>
        <dbReference type="EMBL" id="MFK4267509.1"/>
    </source>
</evidence>
<evidence type="ECO:0000313" key="8">
    <source>
        <dbReference type="Proteomes" id="UP001620295"/>
    </source>
</evidence>
<evidence type="ECO:0000256" key="2">
    <source>
        <dbReference type="ARBA" id="ARBA00022475"/>
    </source>
</evidence>
<sequence>MRVRVCCHSGCFVRLDGDWTSVGHGRAGARHRRRTLPALEAGRRAAFARLIAAELLLPAATVGLAAGLSRTPAPARAGVVRPGPGAAGLPDARPARRVISHPVVAGVFFIGRAFAVYCTPLFAVLMRSHYGHLAMLLHFLVVGLLFCW</sequence>
<accession>A0ABW8LNU6</accession>
<comment type="caution">
    <text evidence="7">The sequence shown here is derived from an EMBL/GenBank/DDBJ whole genome shotgun (WGS) entry which is preliminary data.</text>
</comment>
<keyword evidence="4 6" id="KW-1133">Transmembrane helix</keyword>
<keyword evidence="5 6" id="KW-0472">Membrane</keyword>
<dbReference type="InterPro" id="IPR019108">
    <property type="entry name" value="Caa3_assmbl_CtaG-rel"/>
</dbReference>
<organism evidence="7 8">
    <name type="scientific">Streptomyces milbemycinicus</name>
    <dbReference type="NCBI Taxonomy" id="476552"/>
    <lineage>
        <taxon>Bacteria</taxon>
        <taxon>Bacillati</taxon>
        <taxon>Actinomycetota</taxon>
        <taxon>Actinomycetes</taxon>
        <taxon>Kitasatosporales</taxon>
        <taxon>Streptomycetaceae</taxon>
        <taxon>Streptomyces</taxon>
    </lineage>
</organism>
<comment type="subcellular location">
    <subcellularLocation>
        <location evidence="1">Cell membrane</location>
        <topology evidence="1">Multi-pass membrane protein</topology>
    </subcellularLocation>
</comment>
<dbReference type="RefSeq" id="WP_404746879.1">
    <property type="nucleotide sequence ID" value="NZ_JBJDQH010000007.1"/>
</dbReference>
<evidence type="ECO:0000256" key="4">
    <source>
        <dbReference type="ARBA" id="ARBA00022989"/>
    </source>
</evidence>
<keyword evidence="2" id="KW-1003">Cell membrane</keyword>
<protein>
    <submittedName>
        <fullName evidence="7">Cytochrome c oxidase assembly protein</fullName>
    </submittedName>
</protein>
<feature type="transmembrane region" description="Helical" evidence="6">
    <location>
        <begin position="103"/>
        <end position="123"/>
    </location>
</feature>
<gene>
    <name evidence="7" type="ORF">ACI2L5_21600</name>
</gene>
<evidence type="ECO:0000256" key="5">
    <source>
        <dbReference type="ARBA" id="ARBA00023136"/>
    </source>
</evidence>
<evidence type="ECO:0000256" key="3">
    <source>
        <dbReference type="ARBA" id="ARBA00022692"/>
    </source>
</evidence>